<dbReference type="Proteomes" id="UP000249590">
    <property type="component" value="Unassembled WGS sequence"/>
</dbReference>
<dbReference type="PANTHER" id="PTHR43092:SF2">
    <property type="entry name" value="HERCYNYLCYSTEINE SULFOXIDE LYASE"/>
    <property type="match status" value="1"/>
</dbReference>
<dbReference type="Gene3D" id="3.90.1150.10">
    <property type="entry name" value="Aspartate Aminotransferase, domain 1"/>
    <property type="match status" value="1"/>
</dbReference>
<dbReference type="Gene3D" id="3.40.640.10">
    <property type="entry name" value="Type I PLP-dependent aspartate aminotransferase-like (Major domain)"/>
    <property type="match status" value="1"/>
</dbReference>
<dbReference type="InterPro" id="IPR015422">
    <property type="entry name" value="PyrdxlP-dep_Trfase_small"/>
</dbReference>
<accession>A0A8B2NSL9</accession>
<keyword evidence="4" id="KW-0808">Transferase</keyword>
<feature type="compositionally biased region" description="Basic and acidic residues" evidence="2">
    <location>
        <begin position="24"/>
        <end position="35"/>
    </location>
</feature>
<dbReference type="InterPro" id="IPR015421">
    <property type="entry name" value="PyrdxlP-dep_Trfase_major"/>
</dbReference>
<feature type="region of interest" description="Disordered" evidence="2">
    <location>
        <begin position="1"/>
        <end position="35"/>
    </location>
</feature>
<gene>
    <name evidence="4" type="ORF">DLJ53_20510</name>
</gene>
<dbReference type="GO" id="GO:0008483">
    <property type="term" value="F:transaminase activity"/>
    <property type="evidence" value="ECO:0007669"/>
    <property type="project" value="UniProtKB-KW"/>
</dbReference>
<keyword evidence="1" id="KW-0663">Pyridoxal phosphate</keyword>
<feature type="compositionally biased region" description="Low complexity" evidence="2">
    <location>
        <begin position="8"/>
        <end position="19"/>
    </location>
</feature>
<sequence>MSCRDDASAASGAGAADDAVFGEPPRRADPGEVWRGEPATGAALWGAPARALFTLDADTRYLNHGAYGATPRAIQAGQADWRARMERNPARFFMRELPGALRQAADAVADFVGTDPERLGFVVNATEGVATVVRGLALEPGDEIVVTDHQYNAVRQLLAFAAAATGARVVTVPLGMPIADPAVVTDAIGEAIGARTRLVIVDHVASGSAVTFPVAAVAALCRARAVPLLVDGAHAPGLLDLDVDAIGADYYVGNGHKWLCGAKSAAFVAVGRSAAPVHPLAISHAYGQGFAPEFDKQGTRDMSAVLTLPLAVALHRSLGGPALRDRNRDLALAAAEDAAAALGTGLGAVPSAFQSMVTVSLPAGAEPTREGVARLGAHLYDAHGIEAAFTTLAGAVWLRISAQVYNEAADYRGLGAAVAEAVALERGEGGA</sequence>
<proteinExistence type="predicted"/>
<evidence type="ECO:0000259" key="3">
    <source>
        <dbReference type="Pfam" id="PF00266"/>
    </source>
</evidence>
<reference evidence="4 5" key="1">
    <citation type="submission" date="2018-05" db="EMBL/GenBank/DDBJ databases">
        <title>Acuticoccus sediminis sp. nov., isolated from deep-sea sediment of Indian Ocean.</title>
        <authorList>
            <person name="Liu X."/>
            <person name="Lai Q."/>
            <person name="Du Y."/>
            <person name="Sun F."/>
            <person name="Zhang X."/>
            <person name="Wang S."/>
            <person name="Shao Z."/>
        </authorList>
    </citation>
    <scope>NUCLEOTIDE SEQUENCE [LARGE SCALE GENOMIC DNA]</scope>
    <source>
        <strain evidence="4 5">PTG4-2</strain>
    </source>
</reference>
<evidence type="ECO:0000256" key="2">
    <source>
        <dbReference type="SAM" id="MobiDB-lite"/>
    </source>
</evidence>
<dbReference type="SUPFAM" id="SSF53383">
    <property type="entry name" value="PLP-dependent transferases"/>
    <property type="match status" value="1"/>
</dbReference>
<dbReference type="PANTHER" id="PTHR43092">
    <property type="entry name" value="L-CYSTEINE DESULFHYDRASE"/>
    <property type="match status" value="1"/>
</dbReference>
<protein>
    <submittedName>
        <fullName evidence="4">Aminotransferase</fullName>
    </submittedName>
</protein>
<dbReference type="InterPro" id="IPR000192">
    <property type="entry name" value="Aminotrans_V_dom"/>
</dbReference>
<evidence type="ECO:0000313" key="5">
    <source>
        <dbReference type="Proteomes" id="UP000249590"/>
    </source>
</evidence>
<keyword evidence="5" id="KW-1185">Reference proteome</keyword>
<evidence type="ECO:0000313" key="4">
    <source>
        <dbReference type="EMBL" id="RAI00102.1"/>
    </source>
</evidence>
<keyword evidence="4" id="KW-0032">Aminotransferase</keyword>
<dbReference type="EMBL" id="QHHQ01000004">
    <property type="protein sequence ID" value="RAI00102.1"/>
    <property type="molecule type" value="Genomic_DNA"/>
</dbReference>
<organism evidence="4 5">
    <name type="scientific">Acuticoccus sediminis</name>
    <dbReference type="NCBI Taxonomy" id="2184697"/>
    <lineage>
        <taxon>Bacteria</taxon>
        <taxon>Pseudomonadati</taxon>
        <taxon>Pseudomonadota</taxon>
        <taxon>Alphaproteobacteria</taxon>
        <taxon>Hyphomicrobiales</taxon>
        <taxon>Amorphaceae</taxon>
        <taxon>Acuticoccus</taxon>
    </lineage>
</organism>
<dbReference type="Pfam" id="PF00266">
    <property type="entry name" value="Aminotran_5"/>
    <property type="match status" value="1"/>
</dbReference>
<comment type="caution">
    <text evidence="4">The sequence shown here is derived from an EMBL/GenBank/DDBJ whole genome shotgun (WGS) entry which is preliminary data.</text>
</comment>
<dbReference type="AlphaFoldDB" id="A0A8B2NSL9"/>
<evidence type="ECO:0000256" key="1">
    <source>
        <dbReference type="ARBA" id="ARBA00022898"/>
    </source>
</evidence>
<feature type="domain" description="Aminotransferase class V" evidence="3">
    <location>
        <begin position="96"/>
        <end position="272"/>
    </location>
</feature>
<name>A0A8B2NSL9_9HYPH</name>
<dbReference type="InterPro" id="IPR015424">
    <property type="entry name" value="PyrdxlP-dep_Trfase"/>
</dbReference>